<protein>
    <submittedName>
        <fullName evidence="1">Uncharacterized protein</fullName>
    </submittedName>
</protein>
<evidence type="ECO:0000313" key="2">
    <source>
        <dbReference type="Proteomes" id="UP001153332"/>
    </source>
</evidence>
<reference evidence="1" key="1">
    <citation type="submission" date="2022-12" db="EMBL/GenBank/DDBJ databases">
        <title>Genome Sequence of Lasiodiplodia mahajangana.</title>
        <authorList>
            <person name="Buettner E."/>
        </authorList>
    </citation>
    <scope>NUCLEOTIDE SEQUENCE</scope>
    <source>
        <strain evidence="1">VT137</strain>
    </source>
</reference>
<sequence length="373" mass="41522">MRYYETASHNIAAAVILPLADIVAVSLRFWVRMKQNQRLKADDWLLIPATVSLDDRHWDRDLIWSLPQGTRPYAHSSGRLEWAFDLMFPWAIGCTKASLLFFYLRIFSVNKWSKTTVFLKILISLVFIWSTAFFIAVLFTCKTNFAAIWGPTVNLYTICIKTLAKLEAICLTDFFADVIIIILPIPLIWHLKLSKGRKIGISAIFLLGIVSIAASLTRLVLISQLVFTGFIPTADEILLVTLEIYWAMVEVGIGILVACLPSLAILFKDLSWERVTNTARSLLRSSPRGSRSSQTGGNSISLSRMYDAEAGKAKNGWIRTNSSHYISTPAGDTVLEGEGSSTHSLPQIQQLGSYETSSAGPKQVPRDFVVVDG</sequence>
<comment type="caution">
    <text evidence="1">The sequence shown here is derived from an EMBL/GenBank/DDBJ whole genome shotgun (WGS) entry which is preliminary data.</text>
</comment>
<keyword evidence="2" id="KW-1185">Reference proteome</keyword>
<dbReference type="Proteomes" id="UP001153332">
    <property type="component" value="Unassembled WGS sequence"/>
</dbReference>
<name>A0ACC2JMV9_9PEZI</name>
<proteinExistence type="predicted"/>
<gene>
    <name evidence="1" type="ORF">O1611_g5060</name>
</gene>
<dbReference type="EMBL" id="JAPUUL010001025">
    <property type="protein sequence ID" value="KAJ8128577.1"/>
    <property type="molecule type" value="Genomic_DNA"/>
</dbReference>
<accession>A0ACC2JMV9</accession>
<organism evidence="1 2">
    <name type="scientific">Lasiodiplodia mahajangana</name>
    <dbReference type="NCBI Taxonomy" id="1108764"/>
    <lineage>
        <taxon>Eukaryota</taxon>
        <taxon>Fungi</taxon>
        <taxon>Dikarya</taxon>
        <taxon>Ascomycota</taxon>
        <taxon>Pezizomycotina</taxon>
        <taxon>Dothideomycetes</taxon>
        <taxon>Dothideomycetes incertae sedis</taxon>
        <taxon>Botryosphaeriales</taxon>
        <taxon>Botryosphaeriaceae</taxon>
        <taxon>Lasiodiplodia</taxon>
    </lineage>
</organism>
<evidence type="ECO:0000313" key="1">
    <source>
        <dbReference type="EMBL" id="KAJ8128577.1"/>
    </source>
</evidence>